<evidence type="ECO:0000259" key="6">
    <source>
        <dbReference type="PROSITE" id="PS50977"/>
    </source>
</evidence>
<organism evidence="7 8">
    <name type="scientific">Antrihabitans stalactiti</name>
    <dbReference type="NCBI Taxonomy" id="2584121"/>
    <lineage>
        <taxon>Bacteria</taxon>
        <taxon>Bacillati</taxon>
        <taxon>Actinomycetota</taxon>
        <taxon>Actinomycetes</taxon>
        <taxon>Mycobacteriales</taxon>
        <taxon>Nocardiaceae</taxon>
        <taxon>Antrihabitans</taxon>
    </lineage>
</organism>
<sequence>MLTCVNFAGVNLPRNVYGCQHPFVTSDDAAPNRDAYHHGDLRNALVAASAELAETGGPDAVTVRAAARAVGVTATAAYRHFAGRDELIAAAKTQALASLFGSMQTFLKSLAPQEDPVQDAVAQMYAIGQGYVRFALAERGLFRTAFYGDEQVVTEAKELSGGDSAFEMLSRSLDDLVAVGFMDPRDRPEAEVAAWSMVHGLAMLMIDGPLRGLAEPARAVLIHRTLAASLRGFADGPNAEPVRSTDPHVTGEPLR</sequence>
<dbReference type="PANTHER" id="PTHR30055:SF220">
    <property type="entry name" value="TETR-FAMILY REGULATORY PROTEIN"/>
    <property type="match status" value="1"/>
</dbReference>
<evidence type="ECO:0000256" key="2">
    <source>
        <dbReference type="ARBA" id="ARBA00023125"/>
    </source>
</evidence>
<dbReference type="InterPro" id="IPR036271">
    <property type="entry name" value="Tet_transcr_reg_TetR-rel_C_sf"/>
</dbReference>
<evidence type="ECO:0000256" key="1">
    <source>
        <dbReference type="ARBA" id="ARBA00023015"/>
    </source>
</evidence>
<comment type="caution">
    <text evidence="7">The sequence shown here is derived from an EMBL/GenBank/DDBJ whole genome shotgun (WGS) entry which is preliminary data.</text>
</comment>
<name>A0A848KGK1_9NOCA</name>
<evidence type="ECO:0000256" key="4">
    <source>
        <dbReference type="PROSITE-ProRule" id="PRU00335"/>
    </source>
</evidence>
<feature type="domain" description="HTH tetR-type" evidence="6">
    <location>
        <begin position="39"/>
        <end position="99"/>
    </location>
</feature>
<reference evidence="7 8" key="2">
    <citation type="submission" date="2020-06" db="EMBL/GenBank/DDBJ databases">
        <title>Antribacter stalactiti gen. nov., sp. nov., a new member of the family Nacardiaceae isolated from a cave.</title>
        <authorList>
            <person name="Kim I.S."/>
        </authorList>
    </citation>
    <scope>NUCLEOTIDE SEQUENCE [LARGE SCALE GENOMIC DNA]</scope>
    <source>
        <strain evidence="7 8">YC2-7</strain>
    </source>
</reference>
<evidence type="ECO:0000256" key="3">
    <source>
        <dbReference type="ARBA" id="ARBA00023163"/>
    </source>
</evidence>
<gene>
    <name evidence="7" type="ORF">FGL95_19875</name>
</gene>
<keyword evidence="2 4" id="KW-0238">DNA-binding</keyword>
<protein>
    <submittedName>
        <fullName evidence="7">TetR/AcrR family transcriptional regulator</fullName>
    </submittedName>
</protein>
<evidence type="ECO:0000256" key="5">
    <source>
        <dbReference type="SAM" id="MobiDB-lite"/>
    </source>
</evidence>
<feature type="DNA-binding region" description="H-T-H motif" evidence="4">
    <location>
        <begin position="62"/>
        <end position="81"/>
    </location>
</feature>
<dbReference type="GO" id="GO:0000976">
    <property type="term" value="F:transcription cis-regulatory region binding"/>
    <property type="evidence" value="ECO:0007669"/>
    <property type="project" value="TreeGrafter"/>
</dbReference>
<reference evidence="7 8" key="1">
    <citation type="submission" date="2019-05" db="EMBL/GenBank/DDBJ databases">
        <authorList>
            <person name="Lee S.D."/>
        </authorList>
    </citation>
    <scope>NUCLEOTIDE SEQUENCE [LARGE SCALE GENOMIC DNA]</scope>
    <source>
        <strain evidence="7 8">YC2-7</strain>
    </source>
</reference>
<dbReference type="InterPro" id="IPR025996">
    <property type="entry name" value="MT1864/Rv1816-like_C"/>
</dbReference>
<dbReference type="SUPFAM" id="SSF48498">
    <property type="entry name" value="Tetracyclin repressor-like, C-terminal domain"/>
    <property type="match status" value="1"/>
</dbReference>
<dbReference type="PANTHER" id="PTHR30055">
    <property type="entry name" value="HTH-TYPE TRANSCRIPTIONAL REGULATOR RUTR"/>
    <property type="match status" value="1"/>
</dbReference>
<dbReference type="SUPFAM" id="SSF46689">
    <property type="entry name" value="Homeodomain-like"/>
    <property type="match status" value="1"/>
</dbReference>
<dbReference type="Gene3D" id="1.10.357.10">
    <property type="entry name" value="Tetracycline Repressor, domain 2"/>
    <property type="match status" value="1"/>
</dbReference>
<feature type="region of interest" description="Disordered" evidence="5">
    <location>
        <begin position="235"/>
        <end position="255"/>
    </location>
</feature>
<dbReference type="InterPro" id="IPR009057">
    <property type="entry name" value="Homeodomain-like_sf"/>
</dbReference>
<evidence type="ECO:0000313" key="8">
    <source>
        <dbReference type="Proteomes" id="UP000535543"/>
    </source>
</evidence>
<dbReference type="InterPro" id="IPR001647">
    <property type="entry name" value="HTH_TetR"/>
</dbReference>
<accession>A0A848KGK1</accession>
<keyword evidence="3" id="KW-0804">Transcription</keyword>
<dbReference type="Pfam" id="PF00440">
    <property type="entry name" value="TetR_N"/>
    <property type="match status" value="1"/>
</dbReference>
<dbReference type="Pfam" id="PF13305">
    <property type="entry name" value="TetR_C_33"/>
    <property type="match status" value="1"/>
</dbReference>
<dbReference type="AlphaFoldDB" id="A0A848KGK1"/>
<evidence type="ECO:0000313" key="7">
    <source>
        <dbReference type="EMBL" id="NMN97301.1"/>
    </source>
</evidence>
<keyword evidence="1" id="KW-0805">Transcription regulation</keyword>
<dbReference type="PROSITE" id="PS50977">
    <property type="entry name" value="HTH_TETR_2"/>
    <property type="match status" value="1"/>
</dbReference>
<dbReference type="Proteomes" id="UP000535543">
    <property type="component" value="Unassembled WGS sequence"/>
</dbReference>
<dbReference type="EMBL" id="VCQU01000007">
    <property type="protein sequence ID" value="NMN97301.1"/>
    <property type="molecule type" value="Genomic_DNA"/>
</dbReference>
<proteinExistence type="predicted"/>
<keyword evidence="8" id="KW-1185">Reference proteome</keyword>
<dbReference type="InterPro" id="IPR050109">
    <property type="entry name" value="HTH-type_TetR-like_transc_reg"/>
</dbReference>
<dbReference type="GO" id="GO:0003700">
    <property type="term" value="F:DNA-binding transcription factor activity"/>
    <property type="evidence" value="ECO:0007669"/>
    <property type="project" value="TreeGrafter"/>
</dbReference>